<protein>
    <submittedName>
        <fullName evidence="2">Uncharacterized protein</fullName>
    </submittedName>
</protein>
<keyword evidence="3" id="KW-1185">Reference proteome</keyword>
<evidence type="ECO:0000256" key="1">
    <source>
        <dbReference type="SAM" id="MobiDB-lite"/>
    </source>
</evidence>
<comment type="caution">
    <text evidence="2">The sequence shown here is derived from an EMBL/GenBank/DDBJ whole genome shotgun (WGS) entry which is preliminary data.</text>
</comment>
<feature type="compositionally biased region" description="Gly residues" evidence="1">
    <location>
        <begin position="7"/>
        <end position="20"/>
    </location>
</feature>
<evidence type="ECO:0000313" key="2">
    <source>
        <dbReference type="EMBL" id="KAK5887135.1"/>
    </source>
</evidence>
<feature type="compositionally biased region" description="Gly residues" evidence="1">
    <location>
        <begin position="53"/>
        <end position="66"/>
    </location>
</feature>
<gene>
    <name evidence="2" type="ORF">CesoFtcFv8_015767</name>
</gene>
<sequence>MLEEGAGRGSPGEGFHAGGGGRKRVCWGGVSCWRRGQEEGLLVRGFMEEEGAGRGSAGEGFHAGGGGRKRVCW</sequence>
<proteinExistence type="predicted"/>
<reference evidence="2 3" key="1">
    <citation type="journal article" date="2023" name="Mol. Biol. Evol.">
        <title>Genomics of Secondarily Temperate Adaptation in the Only Non-Antarctic Icefish.</title>
        <authorList>
            <person name="Rivera-Colon A.G."/>
            <person name="Rayamajhi N."/>
            <person name="Minhas B.F."/>
            <person name="Madrigal G."/>
            <person name="Bilyk K.T."/>
            <person name="Yoon V."/>
            <person name="Hune M."/>
            <person name="Gregory S."/>
            <person name="Cheng C.H.C."/>
            <person name="Catchen J.M."/>
        </authorList>
    </citation>
    <scope>NUCLEOTIDE SEQUENCE [LARGE SCALE GENOMIC DNA]</scope>
    <source>
        <strain evidence="2">JC2023a</strain>
    </source>
</reference>
<accession>A0AAN8BKT8</accession>
<evidence type="ECO:0000313" key="3">
    <source>
        <dbReference type="Proteomes" id="UP001335648"/>
    </source>
</evidence>
<feature type="region of interest" description="Disordered" evidence="1">
    <location>
        <begin position="1"/>
        <end position="23"/>
    </location>
</feature>
<dbReference type="Proteomes" id="UP001335648">
    <property type="component" value="Unassembled WGS sequence"/>
</dbReference>
<dbReference type="EMBL" id="JAULUE010002058">
    <property type="protein sequence ID" value="KAK5887135.1"/>
    <property type="molecule type" value="Genomic_DNA"/>
</dbReference>
<name>A0AAN8BKT8_9TELE</name>
<organism evidence="2 3">
    <name type="scientific">Champsocephalus esox</name>
    <name type="common">pike icefish</name>
    <dbReference type="NCBI Taxonomy" id="159716"/>
    <lineage>
        <taxon>Eukaryota</taxon>
        <taxon>Metazoa</taxon>
        <taxon>Chordata</taxon>
        <taxon>Craniata</taxon>
        <taxon>Vertebrata</taxon>
        <taxon>Euteleostomi</taxon>
        <taxon>Actinopterygii</taxon>
        <taxon>Neopterygii</taxon>
        <taxon>Teleostei</taxon>
        <taxon>Neoteleostei</taxon>
        <taxon>Acanthomorphata</taxon>
        <taxon>Eupercaria</taxon>
        <taxon>Perciformes</taxon>
        <taxon>Notothenioidei</taxon>
        <taxon>Channichthyidae</taxon>
        <taxon>Champsocephalus</taxon>
    </lineage>
</organism>
<dbReference type="AlphaFoldDB" id="A0AAN8BKT8"/>
<feature type="region of interest" description="Disordered" evidence="1">
    <location>
        <begin position="51"/>
        <end position="73"/>
    </location>
</feature>